<keyword evidence="2" id="KW-1185">Reference proteome</keyword>
<dbReference type="AlphaFoldDB" id="A0A4Y2Q0F0"/>
<feature type="non-terminal residue" evidence="1">
    <location>
        <position position="63"/>
    </location>
</feature>
<sequence length="63" mass="7237">MSPTTPFFFSLLEHSMPETDHQFQCLIAQPHVHHTSNLSSTASCKCTCDYFRTQSLVYCIRVL</sequence>
<gene>
    <name evidence="1" type="ORF">AVEN_171111_1</name>
</gene>
<organism evidence="1 2">
    <name type="scientific">Araneus ventricosus</name>
    <name type="common">Orbweaver spider</name>
    <name type="synonym">Epeira ventricosa</name>
    <dbReference type="NCBI Taxonomy" id="182803"/>
    <lineage>
        <taxon>Eukaryota</taxon>
        <taxon>Metazoa</taxon>
        <taxon>Ecdysozoa</taxon>
        <taxon>Arthropoda</taxon>
        <taxon>Chelicerata</taxon>
        <taxon>Arachnida</taxon>
        <taxon>Araneae</taxon>
        <taxon>Araneomorphae</taxon>
        <taxon>Entelegynae</taxon>
        <taxon>Araneoidea</taxon>
        <taxon>Araneidae</taxon>
        <taxon>Araneus</taxon>
    </lineage>
</organism>
<dbReference type="Proteomes" id="UP000499080">
    <property type="component" value="Unassembled WGS sequence"/>
</dbReference>
<proteinExistence type="predicted"/>
<accession>A0A4Y2Q0F0</accession>
<reference evidence="1 2" key="1">
    <citation type="journal article" date="2019" name="Sci. Rep.">
        <title>Orb-weaving spider Araneus ventricosus genome elucidates the spidroin gene catalogue.</title>
        <authorList>
            <person name="Kono N."/>
            <person name="Nakamura H."/>
            <person name="Ohtoshi R."/>
            <person name="Moran D.A.P."/>
            <person name="Shinohara A."/>
            <person name="Yoshida Y."/>
            <person name="Fujiwara M."/>
            <person name="Mori M."/>
            <person name="Tomita M."/>
            <person name="Arakawa K."/>
        </authorList>
    </citation>
    <scope>NUCLEOTIDE SEQUENCE [LARGE SCALE GENOMIC DNA]</scope>
</reference>
<evidence type="ECO:0000313" key="1">
    <source>
        <dbReference type="EMBL" id="GBN56802.1"/>
    </source>
</evidence>
<comment type="caution">
    <text evidence="1">The sequence shown here is derived from an EMBL/GenBank/DDBJ whole genome shotgun (WGS) entry which is preliminary data.</text>
</comment>
<name>A0A4Y2Q0F0_ARAVE</name>
<dbReference type="EMBL" id="BGPR01012594">
    <property type="protein sequence ID" value="GBN56802.1"/>
    <property type="molecule type" value="Genomic_DNA"/>
</dbReference>
<protein>
    <submittedName>
        <fullName evidence="1">Uncharacterized protein</fullName>
    </submittedName>
</protein>
<evidence type="ECO:0000313" key="2">
    <source>
        <dbReference type="Proteomes" id="UP000499080"/>
    </source>
</evidence>